<dbReference type="InterPro" id="IPR029044">
    <property type="entry name" value="Nucleotide-diphossugar_trans"/>
</dbReference>
<dbReference type="Pfam" id="PF00535">
    <property type="entry name" value="Glycos_transf_2"/>
    <property type="match status" value="1"/>
</dbReference>
<dbReference type="PANTHER" id="PTHR43685:SF2">
    <property type="entry name" value="GLYCOSYLTRANSFERASE 2-LIKE DOMAIN-CONTAINING PROTEIN"/>
    <property type="match status" value="1"/>
</dbReference>
<sequence length="273" mass="31043">MGDHAQVASTGEVSVSVILPTYNRAALLQRSIDGVLGQSFDDLELIVVDDGSTDNTATVMNGYGDPRLRYLRLDRNRGLSAARNAGLACARGRYLAFQDSDDEWHPGKLESSLRALGAHPDAAVVYGDMIRQLADGRRLYLRSPDIERGRLINPRTRFWQTYMLAMQPTLIRREAAGDISFDEALNYFEDLDFHLRLAMNHTYVHLREPLVTYHETGGLTADPTLEFRARRYLLRKYRASLRREAPGMIVRESVNITLRRSLMPIVRQHLEPM</sequence>
<dbReference type="SUPFAM" id="SSF53448">
    <property type="entry name" value="Nucleotide-diphospho-sugar transferases"/>
    <property type="match status" value="1"/>
</dbReference>
<gene>
    <name evidence="2" type="ORF">V3330_02275</name>
</gene>
<dbReference type="GO" id="GO:0044010">
    <property type="term" value="P:single-species biofilm formation"/>
    <property type="evidence" value="ECO:0007669"/>
    <property type="project" value="TreeGrafter"/>
</dbReference>
<protein>
    <submittedName>
        <fullName evidence="2">Glycosyltransferase family 2 protein</fullName>
        <ecNumber evidence="2">2.4.-.-</ecNumber>
    </submittedName>
</protein>
<accession>A0AAW9R6K9</accession>
<evidence type="ECO:0000259" key="1">
    <source>
        <dbReference type="Pfam" id="PF00535"/>
    </source>
</evidence>
<organism evidence="2 3">
    <name type="scientific">Elongatibacter sediminis</name>
    <dbReference type="NCBI Taxonomy" id="3119006"/>
    <lineage>
        <taxon>Bacteria</taxon>
        <taxon>Pseudomonadati</taxon>
        <taxon>Pseudomonadota</taxon>
        <taxon>Gammaproteobacteria</taxon>
        <taxon>Chromatiales</taxon>
        <taxon>Wenzhouxiangellaceae</taxon>
        <taxon>Elongatibacter</taxon>
    </lineage>
</organism>
<feature type="domain" description="Glycosyltransferase 2-like" evidence="1">
    <location>
        <begin position="16"/>
        <end position="176"/>
    </location>
</feature>
<dbReference type="EMBL" id="JAZHOG010000001">
    <property type="protein sequence ID" value="MEJ8566440.1"/>
    <property type="molecule type" value="Genomic_DNA"/>
</dbReference>
<reference evidence="2 3" key="1">
    <citation type="submission" date="2024-02" db="EMBL/GenBank/DDBJ databases">
        <title>A novel Wenzhouxiangellaceae bacterium, isolated from coastal sediments.</title>
        <authorList>
            <person name="Du Z.-J."/>
            <person name="Ye Y.-Q."/>
            <person name="Zhang X.-Y."/>
        </authorList>
    </citation>
    <scope>NUCLEOTIDE SEQUENCE [LARGE SCALE GENOMIC DNA]</scope>
    <source>
        <strain evidence="2 3">CH-27</strain>
    </source>
</reference>
<dbReference type="PANTHER" id="PTHR43685">
    <property type="entry name" value="GLYCOSYLTRANSFERASE"/>
    <property type="match status" value="1"/>
</dbReference>
<evidence type="ECO:0000313" key="3">
    <source>
        <dbReference type="Proteomes" id="UP001359886"/>
    </source>
</evidence>
<comment type="caution">
    <text evidence="2">The sequence shown here is derived from an EMBL/GenBank/DDBJ whole genome shotgun (WGS) entry which is preliminary data.</text>
</comment>
<dbReference type="InterPro" id="IPR050834">
    <property type="entry name" value="Glycosyltransf_2"/>
</dbReference>
<dbReference type="EC" id="2.4.-.-" evidence="2"/>
<dbReference type="GO" id="GO:0016757">
    <property type="term" value="F:glycosyltransferase activity"/>
    <property type="evidence" value="ECO:0007669"/>
    <property type="project" value="UniProtKB-KW"/>
</dbReference>
<keyword evidence="3" id="KW-1185">Reference proteome</keyword>
<dbReference type="AlphaFoldDB" id="A0AAW9R6K9"/>
<keyword evidence="2" id="KW-0328">Glycosyltransferase</keyword>
<dbReference type="Gene3D" id="3.90.550.10">
    <property type="entry name" value="Spore Coat Polysaccharide Biosynthesis Protein SpsA, Chain A"/>
    <property type="match status" value="1"/>
</dbReference>
<keyword evidence="2" id="KW-0808">Transferase</keyword>
<dbReference type="InterPro" id="IPR001173">
    <property type="entry name" value="Glyco_trans_2-like"/>
</dbReference>
<evidence type="ECO:0000313" key="2">
    <source>
        <dbReference type="EMBL" id="MEJ8566440.1"/>
    </source>
</evidence>
<dbReference type="Proteomes" id="UP001359886">
    <property type="component" value="Unassembled WGS sequence"/>
</dbReference>
<name>A0AAW9R6K9_9GAMM</name>
<dbReference type="RefSeq" id="WP_354693759.1">
    <property type="nucleotide sequence ID" value="NZ_JAZHOG010000001.1"/>
</dbReference>
<proteinExistence type="predicted"/>